<evidence type="ECO:0000259" key="2">
    <source>
        <dbReference type="Pfam" id="PF25990"/>
    </source>
</evidence>
<dbReference type="Proteomes" id="UP000193435">
    <property type="component" value="Unassembled WGS sequence"/>
</dbReference>
<dbReference type="SUPFAM" id="SSF111369">
    <property type="entry name" value="HlyD-like secretion proteins"/>
    <property type="match status" value="1"/>
</dbReference>
<dbReference type="Pfam" id="PF25990">
    <property type="entry name" value="Beta-barrel_YknX"/>
    <property type="match status" value="1"/>
</dbReference>
<dbReference type="AlphaFoldDB" id="A0A1X7NCD8"/>
<reference evidence="3 4" key="1">
    <citation type="submission" date="2017-04" db="EMBL/GenBank/DDBJ databases">
        <authorList>
            <person name="Afonso C.L."/>
            <person name="Miller P.J."/>
            <person name="Scott M.A."/>
            <person name="Spackman E."/>
            <person name="Goraichik I."/>
            <person name="Dimitrov K.M."/>
            <person name="Suarez D.L."/>
            <person name="Swayne D.E."/>
        </authorList>
    </citation>
    <scope>NUCLEOTIDE SEQUENCE [LARGE SCALE GENOMIC DNA]</scope>
    <source>
        <strain evidence="3 4">LMG26642</strain>
    </source>
</reference>
<sequence>MKKKIGIALGIIIVTVIAVLVSQKVLSSKEVVVEEIEDPYGIEYFTVPSMEQVFVNGTVKPEQSQEFRKEEAYGVMGDLQVKNGETVEKGKLFYTYENTEVATQLSDTTNQVARMETQRSNAIYKRDLAIKNWNKLPEEERTQTLEEIKMDMSTDDLDAEITEMYNNLVSLKEQRYKEIVAPFTGKVYVPEVKDAESPILKLISDQFYVAGTVNEKDVGKLASEQIADIKVISNDYAVTGKVSFIDLNPTEDGAQEGDYGQTSTMSSYPVKLSLDTLEGIRNGYHVQAVVNIGKELIAIPTKAIHEEDKVYYVLVNDFGTVVRRIIQLGKEEGENTIVTSGLEAEDQIILSSKVPVEEGQLLNEATDLEAMDSMTMEE</sequence>
<evidence type="ECO:0000259" key="1">
    <source>
        <dbReference type="Pfam" id="PF25967"/>
    </source>
</evidence>
<protein>
    <submittedName>
        <fullName evidence="3">HlyD family secretion protein</fullName>
    </submittedName>
</protein>
<keyword evidence="4" id="KW-1185">Reference proteome</keyword>
<dbReference type="InterPro" id="IPR058636">
    <property type="entry name" value="Beta-barrel_YknX"/>
</dbReference>
<dbReference type="Gene3D" id="2.40.30.170">
    <property type="match status" value="1"/>
</dbReference>
<organism evidence="3 4">
    <name type="scientific">Carnobacterium iners</name>
    <dbReference type="NCBI Taxonomy" id="1073423"/>
    <lineage>
        <taxon>Bacteria</taxon>
        <taxon>Bacillati</taxon>
        <taxon>Bacillota</taxon>
        <taxon>Bacilli</taxon>
        <taxon>Lactobacillales</taxon>
        <taxon>Carnobacteriaceae</taxon>
        <taxon>Carnobacterium</taxon>
    </lineage>
</organism>
<dbReference type="Pfam" id="PF25967">
    <property type="entry name" value="RND-MFP_C"/>
    <property type="match status" value="1"/>
</dbReference>
<dbReference type="InterPro" id="IPR058627">
    <property type="entry name" value="MdtA-like_C"/>
</dbReference>
<dbReference type="STRING" id="1073423.SAMN04488700_1689"/>
<evidence type="ECO:0000313" key="4">
    <source>
        <dbReference type="Proteomes" id="UP000193435"/>
    </source>
</evidence>
<feature type="domain" description="YknX-like beta-barrel" evidence="2">
    <location>
        <begin position="208"/>
        <end position="288"/>
    </location>
</feature>
<name>A0A1X7NCD8_9LACT</name>
<feature type="domain" description="Multidrug resistance protein MdtA-like C-terminal permuted SH3" evidence="1">
    <location>
        <begin position="297"/>
        <end position="351"/>
    </location>
</feature>
<dbReference type="GO" id="GO:0015562">
    <property type="term" value="F:efflux transmembrane transporter activity"/>
    <property type="evidence" value="ECO:0007669"/>
    <property type="project" value="TreeGrafter"/>
</dbReference>
<accession>A0A1X7NCD8</accession>
<evidence type="ECO:0000313" key="3">
    <source>
        <dbReference type="EMBL" id="SMH34645.1"/>
    </source>
</evidence>
<proteinExistence type="predicted"/>
<dbReference type="EMBL" id="FXBJ01000002">
    <property type="protein sequence ID" value="SMH34645.1"/>
    <property type="molecule type" value="Genomic_DNA"/>
</dbReference>
<dbReference type="RefSeq" id="WP_085559810.1">
    <property type="nucleotide sequence ID" value="NZ_FOAH01000005.1"/>
</dbReference>
<dbReference type="Gene3D" id="2.40.50.100">
    <property type="match status" value="1"/>
</dbReference>
<dbReference type="Gene3D" id="1.10.287.470">
    <property type="entry name" value="Helix hairpin bin"/>
    <property type="match status" value="1"/>
</dbReference>
<dbReference type="PANTHER" id="PTHR30469">
    <property type="entry name" value="MULTIDRUG RESISTANCE PROTEIN MDTA"/>
    <property type="match status" value="1"/>
</dbReference>
<dbReference type="OrthoDB" id="2155027at2"/>
<dbReference type="PANTHER" id="PTHR30469:SF15">
    <property type="entry name" value="HLYD FAMILY OF SECRETION PROTEINS"/>
    <property type="match status" value="1"/>
</dbReference>
<dbReference type="GO" id="GO:1990281">
    <property type="term" value="C:efflux pump complex"/>
    <property type="evidence" value="ECO:0007669"/>
    <property type="project" value="TreeGrafter"/>
</dbReference>
<gene>
    <name evidence="3" type="ORF">SAMN04488700_1689</name>
</gene>
<dbReference type="Gene3D" id="2.40.420.20">
    <property type="match status" value="1"/>
</dbReference>